<dbReference type="Pfam" id="PF17293">
    <property type="entry name" value="Arm-DNA-bind_5"/>
    <property type="match status" value="1"/>
</dbReference>
<gene>
    <name evidence="6" type="ORF">SAMN05216464_103338</name>
</gene>
<feature type="domain" description="Tyr recombinase" evidence="5">
    <location>
        <begin position="222"/>
        <end position="399"/>
    </location>
</feature>
<keyword evidence="3" id="KW-0233">DNA recombination</keyword>
<protein>
    <submittedName>
        <fullName evidence="6">Site-specific recombinase XerD</fullName>
    </submittedName>
</protein>
<dbReference type="OrthoDB" id="892893at2"/>
<proteinExistence type="inferred from homology"/>
<dbReference type="Gene3D" id="1.10.443.10">
    <property type="entry name" value="Intergrase catalytic core"/>
    <property type="match status" value="1"/>
</dbReference>
<dbReference type="PANTHER" id="PTHR30349">
    <property type="entry name" value="PHAGE INTEGRASE-RELATED"/>
    <property type="match status" value="1"/>
</dbReference>
<dbReference type="InterPro" id="IPR013762">
    <property type="entry name" value="Integrase-like_cat_sf"/>
</dbReference>
<dbReference type="InterPro" id="IPR010998">
    <property type="entry name" value="Integrase_recombinase_N"/>
</dbReference>
<evidence type="ECO:0000313" key="6">
    <source>
        <dbReference type="EMBL" id="SDE01402.1"/>
    </source>
</evidence>
<dbReference type="InterPro" id="IPR035386">
    <property type="entry name" value="Arm-DNA-bind_5"/>
</dbReference>
<dbReference type="Proteomes" id="UP000199072">
    <property type="component" value="Unassembled WGS sequence"/>
</dbReference>
<dbReference type="AlphaFoldDB" id="A0A1G6ZG18"/>
<evidence type="ECO:0000259" key="5">
    <source>
        <dbReference type="PROSITE" id="PS51898"/>
    </source>
</evidence>
<dbReference type="GO" id="GO:0015074">
    <property type="term" value="P:DNA integration"/>
    <property type="evidence" value="ECO:0007669"/>
    <property type="project" value="InterPro"/>
</dbReference>
<dbReference type="Pfam" id="PF00589">
    <property type="entry name" value="Phage_integrase"/>
    <property type="match status" value="1"/>
</dbReference>
<dbReference type="PROSITE" id="PS51898">
    <property type="entry name" value="TYR_RECOMBINASE"/>
    <property type="match status" value="1"/>
</dbReference>
<dbReference type="InterPro" id="IPR050090">
    <property type="entry name" value="Tyrosine_recombinase_XerCD"/>
</dbReference>
<organism evidence="6 7">
    <name type="scientific">Mucilaginibacter pineti</name>
    <dbReference type="NCBI Taxonomy" id="1391627"/>
    <lineage>
        <taxon>Bacteria</taxon>
        <taxon>Pseudomonadati</taxon>
        <taxon>Bacteroidota</taxon>
        <taxon>Sphingobacteriia</taxon>
        <taxon>Sphingobacteriales</taxon>
        <taxon>Sphingobacteriaceae</taxon>
        <taxon>Mucilaginibacter</taxon>
    </lineage>
</organism>
<evidence type="ECO:0000256" key="4">
    <source>
        <dbReference type="SAM" id="MobiDB-lite"/>
    </source>
</evidence>
<dbReference type="RefSeq" id="WP_091148333.1">
    <property type="nucleotide sequence ID" value="NZ_FNAI01000003.1"/>
</dbReference>
<dbReference type="EMBL" id="FNAI01000003">
    <property type="protein sequence ID" value="SDE01402.1"/>
    <property type="molecule type" value="Genomic_DNA"/>
</dbReference>
<reference evidence="6 7" key="1">
    <citation type="submission" date="2016-10" db="EMBL/GenBank/DDBJ databases">
        <authorList>
            <person name="de Groot N.N."/>
        </authorList>
    </citation>
    <scope>NUCLEOTIDE SEQUENCE [LARGE SCALE GENOMIC DNA]</scope>
    <source>
        <strain evidence="6 7">47C3B</strain>
    </source>
</reference>
<keyword evidence="7" id="KW-1185">Reference proteome</keyword>
<dbReference type="Pfam" id="PF13102">
    <property type="entry name" value="Phage_int_SAM_5"/>
    <property type="match status" value="1"/>
</dbReference>
<dbReference type="GO" id="GO:0003677">
    <property type="term" value="F:DNA binding"/>
    <property type="evidence" value="ECO:0007669"/>
    <property type="project" value="UniProtKB-KW"/>
</dbReference>
<name>A0A1G6ZG18_9SPHI</name>
<dbReference type="InterPro" id="IPR025269">
    <property type="entry name" value="SAM-like_dom"/>
</dbReference>
<dbReference type="InterPro" id="IPR011010">
    <property type="entry name" value="DNA_brk_join_enz"/>
</dbReference>
<dbReference type="PANTHER" id="PTHR30349:SF64">
    <property type="entry name" value="PROPHAGE INTEGRASE INTD-RELATED"/>
    <property type="match status" value="1"/>
</dbReference>
<evidence type="ECO:0000256" key="1">
    <source>
        <dbReference type="ARBA" id="ARBA00008857"/>
    </source>
</evidence>
<evidence type="ECO:0000256" key="2">
    <source>
        <dbReference type="ARBA" id="ARBA00023125"/>
    </source>
</evidence>
<dbReference type="InterPro" id="IPR002104">
    <property type="entry name" value="Integrase_catalytic"/>
</dbReference>
<dbReference type="Gene3D" id="1.10.150.130">
    <property type="match status" value="1"/>
</dbReference>
<dbReference type="CDD" id="cd01185">
    <property type="entry name" value="INTN1_C_like"/>
    <property type="match status" value="1"/>
</dbReference>
<dbReference type="STRING" id="1391627.SAMN05216464_103338"/>
<feature type="region of interest" description="Disordered" evidence="4">
    <location>
        <begin position="408"/>
        <end position="429"/>
    </location>
</feature>
<evidence type="ECO:0000256" key="3">
    <source>
        <dbReference type="ARBA" id="ARBA00023172"/>
    </source>
</evidence>
<comment type="similarity">
    <text evidence="1">Belongs to the 'phage' integrase family.</text>
</comment>
<sequence length="429" mass="49209">MRTSNTFGIHFVLRENRGKNGLSAIYMRIVVNKSRSEVALKRQVASGDWSEAKGLAKPKNDDLRKLNTHLEQLRGMMASHYQDLQLQKKVITAEVLKNLFSGVKDSEHTLHTIVEYHNTNMKEVLAPGTMKNYYTTAGYLKEFVQLQFRRSDIYLSELDYSFINKLEHFLRKRVPSDHQKKLENNGLMKHLERFRKIIRLAVKMGWLDKDPFSMFQLKFNKTERGYLTTAELTRLENKKLTIERIAYVRDLFVLSCYTGLAYIDVMELTPDNLVHGIDNNQWIKTTREKTRIPVNVPLLPQAAKVIAKYKTHPKAVAGGTLLPHISNQKLNSYLKEVADLCDINKTLTYHVARHTFATAVTLSNGVPIETVSKMLGHTTIRTTQIYAKVVERKVSDDMNVLRDKLAPQQVAARPAKRKSNKVSNLKKAS</sequence>
<dbReference type="SUPFAM" id="SSF56349">
    <property type="entry name" value="DNA breaking-rejoining enzymes"/>
    <property type="match status" value="1"/>
</dbReference>
<evidence type="ECO:0000313" key="7">
    <source>
        <dbReference type="Proteomes" id="UP000199072"/>
    </source>
</evidence>
<keyword evidence="2" id="KW-0238">DNA-binding</keyword>
<accession>A0A1G6ZG18</accession>
<dbReference type="GO" id="GO:0006310">
    <property type="term" value="P:DNA recombination"/>
    <property type="evidence" value="ECO:0007669"/>
    <property type="project" value="UniProtKB-KW"/>
</dbReference>